<organism evidence="4 5">
    <name type="scientific">Rubrobacter xylanophilus (strain DSM 9941 / JCM 11954 / NBRC 16129 / PRD-1)</name>
    <dbReference type="NCBI Taxonomy" id="266117"/>
    <lineage>
        <taxon>Bacteria</taxon>
        <taxon>Bacillati</taxon>
        <taxon>Actinomycetota</taxon>
        <taxon>Rubrobacteria</taxon>
        <taxon>Rubrobacterales</taxon>
        <taxon>Rubrobacteraceae</taxon>
        <taxon>Rubrobacter</taxon>
    </lineage>
</organism>
<name>Q1AXA3_RUBXD</name>
<dbReference type="RefSeq" id="WP_011563993.1">
    <property type="nucleotide sequence ID" value="NC_008148.1"/>
</dbReference>
<dbReference type="PANTHER" id="PTHR46797:SF1">
    <property type="entry name" value="METHYLPHOSPHONATE SYNTHASE"/>
    <property type="match status" value="1"/>
</dbReference>
<protein>
    <submittedName>
        <fullName evidence="4">Transcriptional regulator, XRE family</fullName>
    </submittedName>
</protein>
<sequence length="170" mass="19199">MMSRRRNAGENLISIRESRMWTQIRLAREAGVSPTTVSGIESGRIERPHFGTLRKLARALGVHPEDLLAPRRETSHREPLSLEWALSSAEDEFERSLEHAPLEGLRSLARALEQEMERLQRLYEALPGGSEQRRALKARIRRIAADSGSVEASILAHPDNRQHNPTTKPS</sequence>
<dbReference type="SMART" id="SM00530">
    <property type="entry name" value="HTH_XRE"/>
    <property type="match status" value="1"/>
</dbReference>
<dbReference type="PROSITE" id="PS50943">
    <property type="entry name" value="HTH_CROC1"/>
    <property type="match status" value="1"/>
</dbReference>
<dbReference type="GO" id="GO:0003700">
    <property type="term" value="F:DNA-binding transcription factor activity"/>
    <property type="evidence" value="ECO:0007669"/>
    <property type="project" value="TreeGrafter"/>
</dbReference>
<dbReference type="CDD" id="cd00093">
    <property type="entry name" value="HTH_XRE"/>
    <property type="match status" value="1"/>
</dbReference>
<dbReference type="PhylomeDB" id="Q1AXA3"/>
<dbReference type="GO" id="GO:0003677">
    <property type="term" value="F:DNA binding"/>
    <property type="evidence" value="ECO:0007669"/>
    <property type="project" value="UniProtKB-KW"/>
</dbReference>
<evidence type="ECO:0000256" key="2">
    <source>
        <dbReference type="SAM" id="MobiDB-lite"/>
    </source>
</evidence>
<dbReference type="InterPro" id="IPR001387">
    <property type="entry name" value="Cro/C1-type_HTH"/>
</dbReference>
<evidence type="ECO:0000313" key="5">
    <source>
        <dbReference type="Proteomes" id="UP000006637"/>
    </source>
</evidence>
<accession>Q1AXA3</accession>
<dbReference type="InterPro" id="IPR050807">
    <property type="entry name" value="TransReg_Diox_bact_type"/>
</dbReference>
<proteinExistence type="predicted"/>
<keyword evidence="5" id="KW-1185">Reference proteome</keyword>
<dbReference type="InterPro" id="IPR010982">
    <property type="entry name" value="Lambda_DNA-bd_dom_sf"/>
</dbReference>
<dbReference type="STRING" id="266117.Rxyl_1009"/>
<dbReference type="KEGG" id="rxy:Rxyl_1009"/>
<dbReference type="HOGENOM" id="CLU_1569529_0_0_11"/>
<dbReference type="eggNOG" id="COG1396">
    <property type="taxonomic scope" value="Bacteria"/>
</dbReference>
<dbReference type="AlphaFoldDB" id="Q1AXA3"/>
<dbReference type="GO" id="GO:0005829">
    <property type="term" value="C:cytosol"/>
    <property type="evidence" value="ECO:0007669"/>
    <property type="project" value="TreeGrafter"/>
</dbReference>
<reference evidence="4 5" key="1">
    <citation type="submission" date="2006-06" db="EMBL/GenBank/DDBJ databases">
        <title>Complete sequence of Rubrobacter xylanophilus DSM 9941.</title>
        <authorList>
            <consortium name="US DOE Joint Genome Institute"/>
            <person name="Copeland A."/>
            <person name="Lucas S."/>
            <person name="Lapidus A."/>
            <person name="Barry K."/>
            <person name="Detter J.C."/>
            <person name="Glavina del Rio T."/>
            <person name="Hammon N."/>
            <person name="Israni S."/>
            <person name="Dalin E."/>
            <person name="Tice H."/>
            <person name="Pitluck S."/>
            <person name="Munk A.C."/>
            <person name="Brettin T."/>
            <person name="Bruce D."/>
            <person name="Han C."/>
            <person name="Tapia R."/>
            <person name="Gilna P."/>
            <person name="Schmutz J."/>
            <person name="Larimer F."/>
            <person name="Land M."/>
            <person name="Hauser L."/>
            <person name="Kyrpides N."/>
            <person name="Lykidis A."/>
            <person name="da Costa M.S."/>
            <person name="Rainey F.A."/>
            <person name="Empadinhas N."/>
            <person name="Jolivet E."/>
            <person name="Battista J.R."/>
            <person name="Richardson P."/>
        </authorList>
    </citation>
    <scope>NUCLEOTIDE SEQUENCE [LARGE SCALE GENOMIC DNA]</scope>
    <source>
        <strain evidence="5">DSM 9941 / NBRC 16129 / PRD-1</strain>
    </source>
</reference>
<evidence type="ECO:0000256" key="1">
    <source>
        <dbReference type="ARBA" id="ARBA00023125"/>
    </source>
</evidence>
<dbReference type="Gene3D" id="1.10.260.40">
    <property type="entry name" value="lambda repressor-like DNA-binding domains"/>
    <property type="match status" value="1"/>
</dbReference>
<feature type="region of interest" description="Disordered" evidence="2">
    <location>
        <begin position="149"/>
        <end position="170"/>
    </location>
</feature>
<keyword evidence="1" id="KW-0238">DNA-binding</keyword>
<dbReference type="OrthoDB" id="7428772at2"/>
<dbReference type="Pfam" id="PF01381">
    <property type="entry name" value="HTH_3"/>
    <property type="match status" value="1"/>
</dbReference>
<evidence type="ECO:0000313" key="4">
    <source>
        <dbReference type="EMBL" id="ABG03975.1"/>
    </source>
</evidence>
<dbReference type="Proteomes" id="UP000006637">
    <property type="component" value="Chromosome"/>
</dbReference>
<dbReference type="SUPFAM" id="SSF47413">
    <property type="entry name" value="lambda repressor-like DNA-binding domains"/>
    <property type="match status" value="1"/>
</dbReference>
<gene>
    <name evidence="4" type="ordered locus">Rxyl_1009</name>
</gene>
<dbReference type="PANTHER" id="PTHR46797">
    <property type="entry name" value="HTH-TYPE TRANSCRIPTIONAL REGULATOR"/>
    <property type="match status" value="1"/>
</dbReference>
<evidence type="ECO:0000259" key="3">
    <source>
        <dbReference type="PROSITE" id="PS50943"/>
    </source>
</evidence>
<feature type="domain" description="HTH cro/C1-type" evidence="3">
    <location>
        <begin position="12"/>
        <end position="67"/>
    </location>
</feature>
<dbReference type="EMBL" id="CP000386">
    <property type="protein sequence ID" value="ABG03975.1"/>
    <property type="molecule type" value="Genomic_DNA"/>
</dbReference>